<accession>A0A9D9HMM5</accession>
<proteinExistence type="predicted"/>
<protein>
    <submittedName>
        <fullName evidence="1">RNA-binding protein</fullName>
    </submittedName>
</protein>
<organism evidence="1 2">
    <name type="scientific">Candidatus Gallitreponema excrementavium</name>
    <dbReference type="NCBI Taxonomy" id="2840840"/>
    <lineage>
        <taxon>Bacteria</taxon>
        <taxon>Pseudomonadati</taxon>
        <taxon>Spirochaetota</taxon>
        <taxon>Spirochaetia</taxon>
        <taxon>Spirochaetales</taxon>
        <taxon>Candidatus Gallitreponema</taxon>
    </lineage>
</organism>
<dbReference type="AlphaFoldDB" id="A0A9D9HMM5"/>
<dbReference type="Gene3D" id="1.10.30.50">
    <property type="match status" value="1"/>
</dbReference>
<name>A0A9D9HMM5_9SPIR</name>
<sequence>MITFEVLNLPANIDEDILKRELEKQIDDLPTLDSIRILRGRNGSNKCIALMQVDDTDYSAVTRIENTVIYICDKKISIRRKHVQKGEKNDSNTFMDENRNGETTLRRNAYRESRNSHVYDEIYEVDRYGGESYDDRRRDPSYGIPNRSMIYPAGFNTGVKNKVIEKYGKICHICGKEIRSESDITLDHIPPLAERFNEYEWKFPQRKRNEYFNDINFLKPAHRSCNSRTGSGGVCYDKSSLAAAMSEKHFSEGVAGWDKNLSEYNRWMRGKFQNEKINPY</sequence>
<gene>
    <name evidence="1" type="ORF">IAA81_00245</name>
</gene>
<evidence type="ECO:0000313" key="1">
    <source>
        <dbReference type="EMBL" id="MBO8456642.1"/>
    </source>
</evidence>
<reference evidence="1" key="2">
    <citation type="journal article" date="2021" name="PeerJ">
        <title>Extensive microbial diversity within the chicken gut microbiome revealed by metagenomics and culture.</title>
        <authorList>
            <person name="Gilroy R."/>
            <person name="Ravi A."/>
            <person name="Getino M."/>
            <person name="Pursley I."/>
            <person name="Horton D.L."/>
            <person name="Alikhan N.F."/>
            <person name="Baker D."/>
            <person name="Gharbi K."/>
            <person name="Hall N."/>
            <person name="Watson M."/>
            <person name="Adriaenssens E.M."/>
            <person name="Foster-Nyarko E."/>
            <person name="Jarju S."/>
            <person name="Secka A."/>
            <person name="Antonio M."/>
            <person name="Oren A."/>
            <person name="Chaudhuri R.R."/>
            <person name="La Ragione R."/>
            <person name="Hildebrand F."/>
            <person name="Pallen M.J."/>
        </authorList>
    </citation>
    <scope>NUCLEOTIDE SEQUENCE</scope>
    <source>
        <strain evidence="1">10532</strain>
    </source>
</reference>
<evidence type="ECO:0000313" key="2">
    <source>
        <dbReference type="Proteomes" id="UP000823638"/>
    </source>
</evidence>
<dbReference type="CDD" id="cd00590">
    <property type="entry name" value="RRM_SF"/>
    <property type="match status" value="1"/>
</dbReference>
<dbReference type="EMBL" id="JADIMM010000006">
    <property type="protein sequence ID" value="MBO8456642.1"/>
    <property type="molecule type" value="Genomic_DNA"/>
</dbReference>
<dbReference type="Proteomes" id="UP000823638">
    <property type="component" value="Unassembled WGS sequence"/>
</dbReference>
<reference evidence="1" key="1">
    <citation type="submission" date="2020-10" db="EMBL/GenBank/DDBJ databases">
        <authorList>
            <person name="Gilroy R."/>
        </authorList>
    </citation>
    <scope>NUCLEOTIDE SEQUENCE</scope>
    <source>
        <strain evidence="1">10532</strain>
    </source>
</reference>
<comment type="caution">
    <text evidence="1">The sequence shown here is derived from an EMBL/GenBank/DDBJ whole genome shotgun (WGS) entry which is preliminary data.</text>
</comment>